<sequence>MSTQTVTTTSRITRWKDERILNTFVPETRRRGGETSLTGKYGTTRLSVEHRAQGLVLLTAHGWRMYSRSFGARSARLAYLCGVDDNGIWAARVPGSCETVSDALAKLTPAEVKGREHVRQGDMYLARLAVRGRTSESGVYNDTHLWDAETRTLTHVPEEGAAHAPVTAPADWPSVKVVEQLDYASNRGWTAD</sequence>
<reference evidence="1 2" key="1">
    <citation type="submission" date="2019-07" db="EMBL/GenBank/DDBJ databases">
        <title>Georgenia wutianyii sp. nov. and Georgenia *** sp. nov. isolated from plateau pika (Ochotona curzoniae) in the Qinghai-Tibet plateau of China.</title>
        <authorList>
            <person name="Tian Z."/>
        </authorList>
    </citation>
    <scope>NUCLEOTIDE SEQUENCE [LARGE SCALE GENOMIC DNA]</scope>
    <source>
        <strain evidence="1 2">Z446</strain>
    </source>
</reference>
<dbReference type="RefSeq" id="WP_143417542.1">
    <property type="nucleotide sequence ID" value="NZ_VJXR01000010.1"/>
</dbReference>
<gene>
    <name evidence="1" type="ORF">FJ693_05580</name>
</gene>
<evidence type="ECO:0000313" key="2">
    <source>
        <dbReference type="Proteomes" id="UP000318693"/>
    </source>
</evidence>
<dbReference type="AlphaFoldDB" id="A0A552WU74"/>
<dbReference type="EMBL" id="VJXR01000010">
    <property type="protein sequence ID" value="TRW46398.1"/>
    <property type="molecule type" value="Genomic_DNA"/>
</dbReference>
<proteinExistence type="predicted"/>
<comment type="caution">
    <text evidence="1">The sequence shown here is derived from an EMBL/GenBank/DDBJ whole genome shotgun (WGS) entry which is preliminary data.</text>
</comment>
<organism evidence="1 2">
    <name type="scientific">Georgenia yuyongxinii</name>
    <dbReference type="NCBI Taxonomy" id="2589797"/>
    <lineage>
        <taxon>Bacteria</taxon>
        <taxon>Bacillati</taxon>
        <taxon>Actinomycetota</taxon>
        <taxon>Actinomycetes</taxon>
        <taxon>Micrococcales</taxon>
        <taxon>Bogoriellaceae</taxon>
        <taxon>Georgenia</taxon>
    </lineage>
</organism>
<keyword evidence="2" id="KW-1185">Reference proteome</keyword>
<evidence type="ECO:0000313" key="1">
    <source>
        <dbReference type="EMBL" id="TRW46398.1"/>
    </source>
</evidence>
<protein>
    <submittedName>
        <fullName evidence="1">Uncharacterized protein</fullName>
    </submittedName>
</protein>
<dbReference type="Proteomes" id="UP000318693">
    <property type="component" value="Unassembled WGS sequence"/>
</dbReference>
<name>A0A552WU74_9MICO</name>
<accession>A0A552WU74</accession>